<dbReference type="AlphaFoldDB" id="A0AAF0PCF5"/>
<sequence>MSDHETNDVEEYAPSLAAIDSRIVLGAAAVGVFVSFTSLLVPVLTRVGGGIVAGFIAAYAAGRVVTGLAYAVVASALVGGLAGFFMAFLGALSGLYTEPPLFVLTSVGPVSPGLSGLGLPSVVLLAVAFSLLTAIDGLVGGLVGSGLRALSPW</sequence>
<proteinExistence type="predicted"/>
<keyword evidence="3" id="KW-1185">Reference proteome</keyword>
<feature type="transmembrane region" description="Helical" evidence="1">
    <location>
        <begin position="23"/>
        <end position="41"/>
    </location>
</feature>
<dbReference type="GeneID" id="39862780"/>
<keyword evidence="1" id="KW-1133">Transmembrane helix</keyword>
<feature type="transmembrane region" description="Helical" evidence="1">
    <location>
        <begin position="117"/>
        <end position="143"/>
    </location>
</feature>
<dbReference type="GeneID" id="84215111"/>
<keyword evidence="1" id="KW-0472">Membrane</keyword>
<protein>
    <submittedName>
        <fullName evidence="2">Uncharacterized protein</fullName>
    </submittedName>
</protein>
<keyword evidence="1" id="KW-0812">Transmembrane</keyword>
<dbReference type="RefSeq" id="WP_049966023.1">
    <property type="nucleotide sequence ID" value="NZ_CP101873.1"/>
</dbReference>
<gene>
    <name evidence="2" type="ORF">NP511_14180</name>
</gene>
<evidence type="ECO:0000313" key="3">
    <source>
        <dbReference type="Proteomes" id="UP001224926"/>
    </source>
</evidence>
<evidence type="ECO:0000313" key="2">
    <source>
        <dbReference type="EMBL" id="WMT06530.1"/>
    </source>
</evidence>
<organism evidence="2 3">
    <name type="scientific">Natrinema thermotolerans</name>
    <dbReference type="NCBI Taxonomy" id="121872"/>
    <lineage>
        <taxon>Archaea</taxon>
        <taxon>Methanobacteriati</taxon>
        <taxon>Methanobacteriota</taxon>
        <taxon>Stenosarchaea group</taxon>
        <taxon>Halobacteria</taxon>
        <taxon>Halobacteriales</taxon>
        <taxon>Natrialbaceae</taxon>
        <taxon>Natrinema</taxon>
    </lineage>
</organism>
<reference evidence="2 3" key="1">
    <citation type="submission" date="2022-07" db="EMBL/GenBank/DDBJ databases">
        <title>Two temperate virus in Haloterrigena jeotgali A29.</title>
        <authorList>
            <person name="Deng X."/>
        </authorList>
    </citation>
    <scope>NUCLEOTIDE SEQUENCE [LARGE SCALE GENOMIC DNA]</scope>
    <source>
        <strain evidence="2 3">A29</strain>
    </source>
</reference>
<name>A0AAF0PCF5_9EURY</name>
<dbReference type="Proteomes" id="UP001224926">
    <property type="component" value="Chromosome"/>
</dbReference>
<feature type="transmembrane region" description="Helical" evidence="1">
    <location>
        <begin position="72"/>
        <end position="97"/>
    </location>
</feature>
<dbReference type="EMBL" id="CP101873">
    <property type="protein sequence ID" value="WMT06530.1"/>
    <property type="molecule type" value="Genomic_DNA"/>
</dbReference>
<accession>A0AAF0PCF5</accession>
<evidence type="ECO:0000256" key="1">
    <source>
        <dbReference type="SAM" id="Phobius"/>
    </source>
</evidence>